<evidence type="ECO:0000256" key="3">
    <source>
        <dbReference type="ARBA" id="ARBA00007985"/>
    </source>
</evidence>
<dbReference type="EMBL" id="BSRL01000002">
    <property type="protein sequence ID" value="GLV69006.1"/>
    <property type="molecule type" value="Genomic_DNA"/>
</dbReference>
<proteinExistence type="inferred from homology"/>
<dbReference type="GO" id="GO:0005737">
    <property type="term" value="C:cytoplasm"/>
    <property type="evidence" value="ECO:0007669"/>
    <property type="project" value="TreeGrafter"/>
</dbReference>
<evidence type="ECO:0000256" key="1">
    <source>
        <dbReference type="ARBA" id="ARBA00003726"/>
    </source>
</evidence>
<dbReference type="GO" id="GO:0009073">
    <property type="term" value="P:aromatic amino acid family biosynthetic process"/>
    <property type="evidence" value="ECO:0007669"/>
    <property type="project" value="UniProtKB-KW"/>
</dbReference>
<dbReference type="InterPro" id="IPR006219">
    <property type="entry name" value="DAHP_synth_1"/>
</dbReference>
<evidence type="ECO:0000259" key="9">
    <source>
        <dbReference type="Pfam" id="PF00793"/>
    </source>
</evidence>
<comment type="catalytic activity">
    <reaction evidence="7 8">
        <text>D-erythrose 4-phosphate + phosphoenolpyruvate + H2O = 7-phospho-2-dehydro-3-deoxy-D-arabino-heptonate + phosphate</text>
        <dbReference type="Rhea" id="RHEA:14717"/>
        <dbReference type="ChEBI" id="CHEBI:15377"/>
        <dbReference type="ChEBI" id="CHEBI:16897"/>
        <dbReference type="ChEBI" id="CHEBI:43474"/>
        <dbReference type="ChEBI" id="CHEBI:58394"/>
        <dbReference type="ChEBI" id="CHEBI:58702"/>
        <dbReference type="EC" id="2.5.1.54"/>
    </reaction>
</comment>
<name>A0AAI9PDM5_PECCC</name>
<organism evidence="11 13">
    <name type="scientific">Pectobacterium carotovorum subsp. carotovorum</name>
    <name type="common">Erwinia carotovora subsp. carotovora</name>
    <dbReference type="NCBI Taxonomy" id="555"/>
    <lineage>
        <taxon>Bacteria</taxon>
        <taxon>Pseudomonadati</taxon>
        <taxon>Pseudomonadota</taxon>
        <taxon>Gammaproteobacteria</taxon>
        <taxon>Enterobacterales</taxon>
        <taxon>Pectobacteriaceae</taxon>
        <taxon>Pectobacterium</taxon>
    </lineage>
</organism>
<sequence length="355" mass="39034">MDLFMNYQNDDLRIKEINELLPPVALLEKFPATEKAAETVSFARTAIHKILNGNDDRLLVVIGPCSIHDTKAAKEYAARLLTLRNELSDDLEVVMRVYFEKPRTTIGWKGLINDPHMDNSFQINDGLRIARQLLLEINDIGLPAAGEFLDMITPQYMADLMSWGAIGARTTESQVHRELASGLSCPVGFKNGTDGTIKVAIDAINAASAPHCFLSVTKWGHSAIVNTSGNNDCHIILRGGKTPNYSAEHVKDVKIGLEKAGLTPQVMIDFSHANSSKQFKKQMDVCTDVCGQIAQGEKAIMGVMVESHLVEGNQNLESGEPLVYGRSVTDACIGWEDTESLLRQLASAVRERRSK</sequence>
<dbReference type="NCBIfam" id="NF006723">
    <property type="entry name" value="PRK09261.1-1"/>
    <property type="match status" value="1"/>
</dbReference>
<comment type="function">
    <text evidence="1 8">Stereospecific condensation of phosphoenolpyruvate (PEP) and D-erythrose-4-phosphate (E4P) giving rise to 3-deoxy-D-arabino-heptulosonate-7-phosphate (DAHP).</text>
</comment>
<dbReference type="PANTHER" id="PTHR21225:SF12">
    <property type="entry name" value="PHOSPHO-2-DEHYDRO-3-DEOXYHEPTONATE ALDOLASE, TYROSINE-INHIBITED"/>
    <property type="match status" value="1"/>
</dbReference>
<dbReference type="Proteomes" id="UP001165145">
    <property type="component" value="Unassembled WGS sequence"/>
</dbReference>
<keyword evidence="6 8" id="KW-0057">Aromatic amino acid biosynthesis</keyword>
<reference evidence="11" key="2">
    <citation type="submission" date="2023-02" db="EMBL/GenBank/DDBJ databases">
        <title>Pectobacterium carotovorum subsp. carotovorum NBRC 12380.</title>
        <authorList>
            <person name="Ichikawa N."/>
            <person name="Sato H."/>
            <person name="Tonouchi N."/>
        </authorList>
    </citation>
    <scope>NUCLEOTIDE SEQUENCE</scope>
    <source>
        <strain evidence="11">NBRC 12380</strain>
    </source>
</reference>
<evidence type="ECO:0000256" key="8">
    <source>
        <dbReference type="PIRNR" id="PIRNR001361"/>
    </source>
</evidence>
<evidence type="ECO:0000256" key="5">
    <source>
        <dbReference type="ARBA" id="ARBA00022679"/>
    </source>
</evidence>
<evidence type="ECO:0000256" key="2">
    <source>
        <dbReference type="ARBA" id="ARBA00004688"/>
    </source>
</evidence>
<dbReference type="SUPFAM" id="SSF51569">
    <property type="entry name" value="Aldolase"/>
    <property type="match status" value="1"/>
</dbReference>
<evidence type="ECO:0000313" key="11">
    <source>
        <dbReference type="EMBL" id="GLV69006.1"/>
    </source>
</evidence>
<comment type="pathway">
    <text evidence="2 8">Metabolic intermediate biosynthesis; chorismate biosynthesis; chorismate from D-erythrose 4-phosphate and phosphoenolpyruvate: step 1/7.</text>
</comment>
<evidence type="ECO:0000313" key="13">
    <source>
        <dbReference type="Proteomes" id="UP001165145"/>
    </source>
</evidence>
<keyword evidence="5 8" id="KW-0808">Transferase</keyword>
<dbReference type="NCBIfam" id="NF009396">
    <property type="entry name" value="PRK12756.1"/>
    <property type="match status" value="1"/>
</dbReference>
<dbReference type="GO" id="GO:0008652">
    <property type="term" value="P:amino acid biosynthetic process"/>
    <property type="evidence" value="ECO:0007669"/>
    <property type="project" value="UniProtKB-KW"/>
</dbReference>
<protein>
    <recommendedName>
        <fullName evidence="8">Phospho-2-dehydro-3-deoxyheptonate aldolase</fullName>
        <ecNumber evidence="8">2.5.1.54</ecNumber>
    </recommendedName>
</protein>
<dbReference type="Pfam" id="PF00793">
    <property type="entry name" value="DAHP_synth_1"/>
    <property type="match status" value="1"/>
</dbReference>
<reference evidence="10" key="1">
    <citation type="submission" date="2022-06" db="EMBL/GenBank/DDBJ databases">
        <title>Draft genome sequences of Pectobacterium carotovorum subsp. carotovorum str. NBRC12380.</title>
        <authorList>
            <person name="Wakabayashi Y."/>
            <person name="Kojima K."/>
        </authorList>
    </citation>
    <scope>NUCLEOTIDE SEQUENCE</scope>
    <source>
        <strain evidence="10">NBRC 12380</strain>
    </source>
</reference>
<dbReference type="EMBL" id="BRLF01000002">
    <property type="protein sequence ID" value="GKX46220.1"/>
    <property type="molecule type" value="Genomic_DNA"/>
</dbReference>
<dbReference type="Proteomes" id="UP001058167">
    <property type="component" value="Unassembled WGS sequence"/>
</dbReference>
<dbReference type="NCBIfam" id="NF009395">
    <property type="entry name" value="PRK12755.1"/>
    <property type="match status" value="1"/>
</dbReference>
<evidence type="ECO:0000256" key="4">
    <source>
        <dbReference type="ARBA" id="ARBA00022605"/>
    </source>
</evidence>
<accession>A0AAI9PDM5</accession>
<dbReference type="EC" id="2.5.1.54" evidence="8"/>
<dbReference type="InterPro" id="IPR013785">
    <property type="entry name" value="Aldolase_TIM"/>
</dbReference>
<dbReference type="FunFam" id="3.20.20.70:FF:000005">
    <property type="entry name" value="Phospho-2-dehydro-3-deoxyheptonate aldolase"/>
    <property type="match status" value="1"/>
</dbReference>
<dbReference type="GO" id="GO:0003849">
    <property type="term" value="F:3-deoxy-7-phosphoheptulonate synthase activity"/>
    <property type="evidence" value="ECO:0007669"/>
    <property type="project" value="UniProtKB-EC"/>
</dbReference>
<dbReference type="PIRSF" id="PIRSF001361">
    <property type="entry name" value="DAHP_synthase"/>
    <property type="match status" value="1"/>
</dbReference>
<keyword evidence="4 8" id="KW-0028">Amino-acid biosynthesis</keyword>
<comment type="caution">
    <text evidence="11">The sequence shown here is derived from an EMBL/GenBank/DDBJ whole genome shotgun (WGS) entry which is preliminary data.</text>
</comment>
<feature type="domain" description="DAHP synthetase I/KDSA" evidence="9">
    <location>
        <begin position="44"/>
        <end position="342"/>
    </location>
</feature>
<dbReference type="NCBIfam" id="TIGR00034">
    <property type="entry name" value="aroFGH"/>
    <property type="match status" value="1"/>
</dbReference>
<dbReference type="InterPro" id="IPR006218">
    <property type="entry name" value="DAHP1/KDSA"/>
</dbReference>
<comment type="similarity">
    <text evidence="3 8">Belongs to the class-I DAHP synthase family.</text>
</comment>
<evidence type="ECO:0000313" key="12">
    <source>
        <dbReference type="Proteomes" id="UP001058167"/>
    </source>
</evidence>
<dbReference type="AlphaFoldDB" id="A0AAI9PDM5"/>
<keyword evidence="12" id="KW-1185">Reference proteome</keyword>
<dbReference type="GO" id="GO:0042802">
    <property type="term" value="F:identical protein binding"/>
    <property type="evidence" value="ECO:0007669"/>
    <property type="project" value="UniProtKB-ARBA"/>
</dbReference>
<gene>
    <name evidence="11" type="ORF">Pcaca03_14500</name>
    <name evidence="10" type="ORF">SOASR016_09720</name>
</gene>
<dbReference type="Gene3D" id="3.20.20.70">
    <property type="entry name" value="Aldolase class I"/>
    <property type="match status" value="1"/>
</dbReference>
<evidence type="ECO:0000313" key="10">
    <source>
        <dbReference type="EMBL" id="GKX46220.1"/>
    </source>
</evidence>
<evidence type="ECO:0000256" key="7">
    <source>
        <dbReference type="ARBA" id="ARBA00047508"/>
    </source>
</evidence>
<dbReference type="PANTHER" id="PTHR21225">
    <property type="entry name" value="PHOSPHO-2-DEHYDRO-3-DEOXYHEPTONATE ALDOLASE DAHP SYNTHETASE"/>
    <property type="match status" value="1"/>
</dbReference>
<evidence type="ECO:0000256" key="6">
    <source>
        <dbReference type="ARBA" id="ARBA00023141"/>
    </source>
</evidence>